<comment type="caution">
    <text evidence="2">The sequence shown here is derived from an EMBL/GenBank/DDBJ whole genome shotgun (WGS) entry which is preliminary data.</text>
</comment>
<dbReference type="InterPro" id="IPR036291">
    <property type="entry name" value="NAD(P)-bd_dom_sf"/>
</dbReference>
<dbReference type="PANTHER" id="PTHR43708:SF1">
    <property type="entry name" value="GALACTOSE_LACTOSE METABOLISM REGULATORY PROTEIN GAL80"/>
    <property type="match status" value="1"/>
</dbReference>
<dbReference type="InterPro" id="IPR000683">
    <property type="entry name" value="Gfo/Idh/MocA-like_OxRdtase_N"/>
</dbReference>
<keyword evidence="3" id="KW-1185">Reference proteome</keyword>
<protein>
    <recommendedName>
        <fullName evidence="1">Gfo/Idh/MocA-like oxidoreductase N-terminal domain-containing protein</fullName>
    </recommendedName>
</protein>
<evidence type="ECO:0000259" key="1">
    <source>
        <dbReference type="Pfam" id="PF01408"/>
    </source>
</evidence>
<proteinExistence type="predicted"/>
<dbReference type="GO" id="GO:0000166">
    <property type="term" value="F:nucleotide binding"/>
    <property type="evidence" value="ECO:0007669"/>
    <property type="project" value="InterPro"/>
</dbReference>
<dbReference type="Gene3D" id="3.40.50.720">
    <property type="entry name" value="NAD(P)-binding Rossmann-like Domain"/>
    <property type="match status" value="1"/>
</dbReference>
<dbReference type="EMBL" id="JAANER010000004">
    <property type="protein sequence ID" value="KAG9191361.1"/>
    <property type="molecule type" value="Genomic_DNA"/>
</dbReference>
<evidence type="ECO:0000313" key="2">
    <source>
        <dbReference type="EMBL" id="KAG9191361.1"/>
    </source>
</evidence>
<accession>A0AAD4NMM7</accession>
<feature type="domain" description="Gfo/Idh/MocA-like oxidoreductase N-terminal" evidence="1">
    <location>
        <begin position="10"/>
        <end position="132"/>
    </location>
</feature>
<name>A0AAD4NMM7_9PLEO</name>
<dbReference type="SUPFAM" id="SSF51735">
    <property type="entry name" value="NAD(P)-binding Rossmann-fold domains"/>
    <property type="match status" value="1"/>
</dbReference>
<dbReference type="PANTHER" id="PTHR43708">
    <property type="entry name" value="CONSERVED EXPRESSED OXIDOREDUCTASE (EUROFUNG)"/>
    <property type="match status" value="1"/>
</dbReference>
<gene>
    <name evidence="2" type="ORF">G6011_09449</name>
</gene>
<dbReference type="Proteomes" id="UP001199106">
    <property type="component" value="Unassembled WGS sequence"/>
</dbReference>
<organism evidence="2 3">
    <name type="scientific">Alternaria panax</name>
    <dbReference type="NCBI Taxonomy" id="48097"/>
    <lineage>
        <taxon>Eukaryota</taxon>
        <taxon>Fungi</taxon>
        <taxon>Dikarya</taxon>
        <taxon>Ascomycota</taxon>
        <taxon>Pezizomycotina</taxon>
        <taxon>Dothideomycetes</taxon>
        <taxon>Pleosporomycetidae</taxon>
        <taxon>Pleosporales</taxon>
        <taxon>Pleosporineae</taxon>
        <taxon>Pleosporaceae</taxon>
        <taxon>Alternaria</taxon>
        <taxon>Alternaria sect. Panax</taxon>
    </lineage>
</organism>
<sequence length="189" mass="20788">MASDSSMESIRVGIIGLFTSGGWDATAHLPYLQITKKYIVTVICNTSIQTDRPAIQQYDSKSVQLFDSVQVIYASDCVDLVVCAVTVFSHYKLIKPANEADKDVYVESSLGVSTEEAEELEALAKKKGIRTIIGLQGRVSHIQTTLRDLIDSARIGTLLVRQISGSATSRETSTQTIKRYEYQTCQQAS</sequence>
<reference evidence="2" key="1">
    <citation type="submission" date="2021-07" db="EMBL/GenBank/DDBJ databases">
        <title>Genome Resource of American Ginseng Black Spot Pathogen Alternaria panax.</title>
        <authorList>
            <person name="Qiu C."/>
            <person name="Wang W."/>
            <person name="Liu Z."/>
        </authorList>
    </citation>
    <scope>NUCLEOTIDE SEQUENCE</scope>
    <source>
        <strain evidence="2">BNCC115425</strain>
    </source>
</reference>
<evidence type="ECO:0000313" key="3">
    <source>
        <dbReference type="Proteomes" id="UP001199106"/>
    </source>
</evidence>
<dbReference type="Pfam" id="PF01408">
    <property type="entry name" value="GFO_IDH_MocA"/>
    <property type="match status" value="1"/>
</dbReference>
<dbReference type="AlphaFoldDB" id="A0AAD4NMM7"/>
<dbReference type="InterPro" id="IPR051317">
    <property type="entry name" value="Gfo/Idh/MocA_oxidoreduct"/>
</dbReference>